<dbReference type="AlphaFoldDB" id="A0A9N8HQU9"/>
<sequence length="551" mass="60325">MGIRGGPGAYSISGIAPYVWRSAVRANRFTGSSTGQGTDLEQPRQDDDDDTIAVAWAVEADEEESIQVAQPARLSNKKGSLVQHMAIVTSVACLLVIAMIADVLCGSRRCSSHSHAFRFLRYNNFQGKIEQAFGPSYFQTSSNDDIQKLGPSLTRTRALHWIVFDDPMQLDPDADNLLQRFIMALMHFQTSQEHDWVLCGPQRKQTDDTCWMTIAGVESLTSRWLSHSHECQWAGSFCDGEKNIIDLVLPENGLNGPVPVELAKLSILEKLDLSKNLLTGTIPTSYGSFSALSDIVLQQNKLSGKIPSELFGSKLSVIDFRNNSLTGTVPTEVGLFDGEKLLFGHNSLSGSIPTELFHPMTGTHNFLCFENNMLTGTLPTEIGLSKGYRIGFDFQGNQLHGSLPSEIGLVGGSLFQLTLSNNAVTGTKPEELFTRCRNLYEFDASNCDMTGTISTSLRHLTRLESFDISRNKFLGTIPDQLAALTRLRTIRMNGNKLSSTLPSAVCAQASYFKRFELTADCLKPAGDKDPIIACSCCDVCCDGDTGNCLSQ</sequence>
<comment type="caution">
    <text evidence="5">The sequence shown here is derived from an EMBL/GenBank/DDBJ whole genome shotgun (WGS) entry which is preliminary data.</text>
</comment>
<keyword evidence="3" id="KW-0732">Signal</keyword>
<keyword evidence="6" id="KW-1185">Reference proteome</keyword>
<dbReference type="InterPro" id="IPR051716">
    <property type="entry name" value="Plant_RL_S/T_kinase"/>
</dbReference>
<proteinExistence type="predicted"/>
<evidence type="ECO:0000256" key="4">
    <source>
        <dbReference type="ARBA" id="ARBA00022737"/>
    </source>
</evidence>
<dbReference type="PANTHER" id="PTHR48053:SF71">
    <property type="entry name" value="LEUCINE RICH REPEAT FAMILY PROTEIN, EXPRESSED"/>
    <property type="match status" value="1"/>
</dbReference>
<dbReference type="FunFam" id="3.80.10.10:FF:000041">
    <property type="entry name" value="LRR receptor-like serine/threonine-protein kinase ERECTA"/>
    <property type="match status" value="2"/>
</dbReference>
<accession>A0A9N8HQU9</accession>
<dbReference type="InterPro" id="IPR032675">
    <property type="entry name" value="LRR_dom_sf"/>
</dbReference>
<reference evidence="5" key="1">
    <citation type="submission" date="2020-06" db="EMBL/GenBank/DDBJ databases">
        <authorList>
            <consortium name="Plant Systems Biology data submission"/>
        </authorList>
    </citation>
    <scope>NUCLEOTIDE SEQUENCE</scope>
    <source>
        <strain evidence="5">D6</strain>
    </source>
</reference>
<dbReference type="Proteomes" id="UP001153069">
    <property type="component" value="Unassembled WGS sequence"/>
</dbReference>
<dbReference type="EMBL" id="CAICTM010001485">
    <property type="protein sequence ID" value="CAB9524048.1"/>
    <property type="molecule type" value="Genomic_DNA"/>
</dbReference>
<dbReference type="OrthoDB" id="676979at2759"/>
<dbReference type="InterPro" id="IPR001611">
    <property type="entry name" value="Leu-rich_rpt"/>
</dbReference>
<keyword evidence="4" id="KW-0677">Repeat</keyword>
<dbReference type="Gene3D" id="3.80.10.10">
    <property type="entry name" value="Ribonuclease Inhibitor"/>
    <property type="match status" value="3"/>
</dbReference>
<dbReference type="PANTHER" id="PTHR48053">
    <property type="entry name" value="LEUCINE RICH REPEAT FAMILY PROTEIN, EXPRESSED"/>
    <property type="match status" value="1"/>
</dbReference>
<dbReference type="Pfam" id="PF00560">
    <property type="entry name" value="LRR_1"/>
    <property type="match status" value="2"/>
</dbReference>
<keyword evidence="2" id="KW-0433">Leucine-rich repeat</keyword>
<comment type="subcellular location">
    <subcellularLocation>
        <location evidence="1">Membrane</location>
        <topology evidence="1">Single-pass membrane protein</topology>
    </subcellularLocation>
</comment>
<dbReference type="GO" id="GO:0016020">
    <property type="term" value="C:membrane"/>
    <property type="evidence" value="ECO:0007669"/>
    <property type="project" value="UniProtKB-SubCell"/>
</dbReference>
<evidence type="ECO:0000256" key="3">
    <source>
        <dbReference type="ARBA" id="ARBA00022729"/>
    </source>
</evidence>
<organism evidence="5 6">
    <name type="scientific">Seminavis robusta</name>
    <dbReference type="NCBI Taxonomy" id="568900"/>
    <lineage>
        <taxon>Eukaryota</taxon>
        <taxon>Sar</taxon>
        <taxon>Stramenopiles</taxon>
        <taxon>Ochrophyta</taxon>
        <taxon>Bacillariophyta</taxon>
        <taxon>Bacillariophyceae</taxon>
        <taxon>Bacillariophycidae</taxon>
        <taxon>Naviculales</taxon>
        <taxon>Naviculaceae</taxon>
        <taxon>Seminavis</taxon>
    </lineage>
</organism>
<protein>
    <submittedName>
        <fullName evidence="5">Leucine Rich Repeat</fullName>
    </submittedName>
</protein>
<evidence type="ECO:0000256" key="1">
    <source>
        <dbReference type="ARBA" id="ARBA00004167"/>
    </source>
</evidence>
<evidence type="ECO:0000313" key="6">
    <source>
        <dbReference type="Proteomes" id="UP001153069"/>
    </source>
</evidence>
<evidence type="ECO:0000256" key="2">
    <source>
        <dbReference type="ARBA" id="ARBA00022614"/>
    </source>
</evidence>
<evidence type="ECO:0000313" key="5">
    <source>
        <dbReference type="EMBL" id="CAB9524048.1"/>
    </source>
</evidence>
<gene>
    <name evidence="5" type="ORF">SEMRO_1487_G276820.1</name>
</gene>
<dbReference type="SUPFAM" id="SSF52058">
    <property type="entry name" value="L domain-like"/>
    <property type="match status" value="1"/>
</dbReference>
<name>A0A9N8HQU9_9STRA</name>